<keyword evidence="4 5" id="KW-0143">Chaperone</keyword>
<dbReference type="GO" id="GO:0005840">
    <property type="term" value="C:ribosome"/>
    <property type="evidence" value="ECO:0007669"/>
    <property type="project" value="InterPro"/>
</dbReference>
<dbReference type="PANTHER" id="PTHR33692">
    <property type="entry name" value="RIBOSOME MATURATION FACTOR RIMM"/>
    <property type="match status" value="1"/>
</dbReference>
<dbReference type="EMBL" id="MFSP01000028">
    <property type="protein sequence ID" value="OGI69161.1"/>
    <property type="molecule type" value="Genomic_DNA"/>
</dbReference>
<gene>
    <name evidence="5" type="primary">rimM</name>
    <name evidence="8" type="ORF">A2W18_10580</name>
</gene>
<dbReference type="GO" id="GO:0043022">
    <property type="term" value="F:ribosome binding"/>
    <property type="evidence" value="ECO:0007669"/>
    <property type="project" value="InterPro"/>
</dbReference>
<evidence type="ECO:0000256" key="5">
    <source>
        <dbReference type="HAMAP-Rule" id="MF_00014"/>
    </source>
</evidence>
<keyword evidence="3 5" id="KW-0698">rRNA processing</keyword>
<sequence length="169" mass="18466">MTTPPERRIAVGRVVGLFGVNGWVKLFSHTRPREAILRYRPWHVDVGGVVRTIEVLEGRLHGKGLVARLAGCDSRDVAAALIGADIAIDASQLPATGAREYYWAELEGLRVVNLAGVELGSVSHLIETGANDVMVVRGDRERLIPFAPGYIQDVDLDTSVIRVDWDAED</sequence>
<dbReference type="PANTHER" id="PTHR33692:SF1">
    <property type="entry name" value="RIBOSOME MATURATION FACTOR RIMM"/>
    <property type="match status" value="1"/>
</dbReference>
<keyword evidence="2 5" id="KW-0690">Ribosome biogenesis</keyword>
<comment type="subunit">
    <text evidence="5">Binds ribosomal protein uS19.</text>
</comment>
<dbReference type="SUPFAM" id="SSF50346">
    <property type="entry name" value="PRC-barrel domain"/>
    <property type="match status" value="1"/>
</dbReference>
<evidence type="ECO:0000256" key="3">
    <source>
        <dbReference type="ARBA" id="ARBA00022552"/>
    </source>
</evidence>
<keyword evidence="1 5" id="KW-0963">Cytoplasm</keyword>
<dbReference type="HAMAP" id="MF_00014">
    <property type="entry name" value="Ribosome_mat_RimM"/>
    <property type="match status" value="1"/>
</dbReference>
<dbReference type="Pfam" id="PF24986">
    <property type="entry name" value="PRC_RimM"/>
    <property type="match status" value="1"/>
</dbReference>
<evidence type="ECO:0000256" key="2">
    <source>
        <dbReference type="ARBA" id="ARBA00022517"/>
    </source>
</evidence>
<comment type="domain">
    <text evidence="5">The PRC barrel domain binds ribosomal protein uS19.</text>
</comment>
<dbReference type="InterPro" id="IPR011961">
    <property type="entry name" value="RimM"/>
</dbReference>
<evidence type="ECO:0000313" key="9">
    <source>
        <dbReference type="Proteomes" id="UP000179076"/>
    </source>
</evidence>
<feature type="domain" description="Ribosome maturation factor RimM PRC barrel" evidence="7">
    <location>
        <begin position="103"/>
        <end position="165"/>
    </location>
</feature>
<dbReference type="GO" id="GO:0006364">
    <property type="term" value="P:rRNA processing"/>
    <property type="evidence" value="ECO:0007669"/>
    <property type="project" value="UniProtKB-UniRule"/>
</dbReference>
<dbReference type="AlphaFoldDB" id="A0A1F6VHM5"/>
<dbReference type="Gene3D" id="2.30.30.240">
    <property type="entry name" value="PRC-barrel domain"/>
    <property type="match status" value="1"/>
</dbReference>
<comment type="caution">
    <text evidence="8">The sequence shown here is derived from an EMBL/GenBank/DDBJ whole genome shotgun (WGS) entry which is preliminary data.</text>
</comment>
<dbReference type="InterPro" id="IPR009000">
    <property type="entry name" value="Transl_B-barrel_sf"/>
</dbReference>
<evidence type="ECO:0000313" key="8">
    <source>
        <dbReference type="EMBL" id="OGI69161.1"/>
    </source>
</evidence>
<dbReference type="Pfam" id="PF01782">
    <property type="entry name" value="RimM"/>
    <property type="match status" value="1"/>
</dbReference>
<dbReference type="GO" id="GO:0005737">
    <property type="term" value="C:cytoplasm"/>
    <property type="evidence" value="ECO:0007669"/>
    <property type="project" value="UniProtKB-SubCell"/>
</dbReference>
<comment type="function">
    <text evidence="5">An accessory protein needed during the final step in the assembly of 30S ribosomal subunit, possibly for assembly of the head region. Essential for efficient processing of 16S rRNA. May be needed both before and after RbfA during the maturation of 16S rRNA. It has affinity for free ribosomal 30S subunits but not for 70S ribosomes.</text>
</comment>
<name>A0A1F6VHM5_9PROT</name>
<accession>A0A1F6VHM5</accession>
<comment type="subcellular location">
    <subcellularLocation>
        <location evidence="5">Cytoplasm</location>
    </subcellularLocation>
</comment>
<evidence type="ECO:0000256" key="4">
    <source>
        <dbReference type="ARBA" id="ARBA00023186"/>
    </source>
</evidence>
<dbReference type="Gene3D" id="2.40.30.60">
    <property type="entry name" value="RimM"/>
    <property type="match status" value="1"/>
</dbReference>
<dbReference type="InterPro" id="IPR036976">
    <property type="entry name" value="RimM_N_sf"/>
</dbReference>
<dbReference type="SUPFAM" id="SSF50447">
    <property type="entry name" value="Translation proteins"/>
    <property type="match status" value="1"/>
</dbReference>
<protein>
    <recommendedName>
        <fullName evidence="5">Ribosome maturation factor RimM</fullName>
    </recommendedName>
</protein>
<dbReference type="Proteomes" id="UP000179076">
    <property type="component" value="Unassembled WGS sequence"/>
</dbReference>
<dbReference type="InterPro" id="IPR056792">
    <property type="entry name" value="PRC_RimM"/>
</dbReference>
<proteinExistence type="inferred from homology"/>
<evidence type="ECO:0000259" key="7">
    <source>
        <dbReference type="Pfam" id="PF24986"/>
    </source>
</evidence>
<dbReference type="InterPro" id="IPR002676">
    <property type="entry name" value="RimM_N"/>
</dbReference>
<dbReference type="InterPro" id="IPR011033">
    <property type="entry name" value="PRC_barrel-like_sf"/>
</dbReference>
<evidence type="ECO:0000256" key="1">
    <source>
        <dbReference type="ARBA" id="ARBA00022490"/>
    </source>
</evidence>
<reference evidence="8 9" key="1">
    <citation type="journal article" date="2016" name="Nat. Commun.">
        <title>Thousands of microbial genomes shed light on interconnected biogeochemical processes in an aquifer system.</title>
        <authorList>
            <person name="Anantharaman K."/>
            <person name="Brown C.T."/>
            <person name="Hug L.A."/>
            <person name="Sharon I."/>
            <person name="Castelle C.J."/>
            <person name="Probst A.J."/>
            <person name="Thomas B.C."/>
            <person name="Singh A."/>
            <person name="Wilkins M.J."/>
            <person name="Karaoz U."/>
            <person name="Brodie E.L."/>
            <person name="Williams K.H."/>
            <person name="Hubbard S.S."/>
            <person name="Banfield J.F."/>
        </authorList>
    </citation>
    <scope>NUCLEOTIDE SEQUENCE [LARGE SCALE GENOMIC DNA]</scope>
</reference>
<dbReference type="GO" id="GO:0042274">
    <property type="term" value="P:ribosomal small subunit biogenesis"/>
    <property type="evidence" value="ECO:0007669"/>
    <property type="project" value="UniProtKB-UniRule"/>
</dbReference>
<dbReference type="NCBIfam" id="TIGR02273">
    <property type="entry name" value="16S_RimM"/>
    <property type="match status" value="1"/>
</dbReference>
<feature type="domain" description="RimM N-terminal" evidence="6">
    <location>
        <begin position="11"/>
        <end position="91"/>
    </location>
</feature>
<evidence type="ECO:0000259" key="6">
    <source>
        <dbReference type="Pfam" id="PF01782"/>
    </source>
</evidence>
<organism evidence="8 9">
    <name type="scientific">Candidatus Muproteobacteria bacterium RBG_16_60_9</name>
    <dbReference type="NCBI Taxonomy" id="1817755"/>
    <lineage>
        <taxon>Bacteria</taxon>
        <taxon>Pseudomonadati</taxon>
        <taxon>Pseudomonadota</taxon>
        <taxon>Candidatus Muproteobacteria</taxon>
    </lineage>
</organism>
<comment type="similarity">
    <text evidence="5">Belongs to the RimM family.</text>
</comment>